<protein>
    <submittedName>
        <fullName evidence="1">Uncharacterized protein</fullName>
    </submittedName>
</protein>
<gene>
    <name evidence="1" type="ORF">OUZ56_014810</name>
</gene>
<dbReference type="Proteomes" id="UP001234178">
    <property type="component" value="Unassembled WGS sequence"/>
</dbReference>
<dbReference type="EMBL" id="JAOYFB010000038">
    <property type="protein sequence ID" value="KAK4025763.1"/>
    <property type="molecule type" value="Genomic_DNA"/>
</dbReference>
<proteinExistence type="predicted"/>
<accession>A0ABR0AKX9</accession>
<name>A0ABR0AKX9_9CRUS</name>
<evidence type="ECO:0000313" key="1">
    <source>
        <dbReference type="EMBL" id="KAK4025763.1"/>
    </source>
</evidence>
<keyword evidence="2" id="KW-1185">Reference proteome</keyword>
<comment type="caution">
    <text evidence="1">The sequence shown here is derived from an EMBL/GenBank/DDBJ whole genome shotgun (WGS) entry which is preliminary data.</text>
</comment>
<evidence type="ECO:0000313" key="2">
    <source>
        <dbReference type="Proteomes" id="UP001234178"/>
    </source>
</evidence>
<organism evidence="1 2">
    <name type="scientific">Daphnia magna</name>
    <dbReference type="NCBI Taxonomy" id="35525"/>
    <lineage>
        <taxon>Eukaryota</taxon>
        <taxon>Metazoa</taxon>
        <taxon>Ecdysozoa</taxon>
        <taxon>Arthropoda</taxon>
        <taxon>Crustacea</taxon>
        <taxon>Branchiopoda</taxon>
        <taxon>Diplostraca</taxon>
        <taxon>Cladocera</taxon>
        <taxon>Anomopoda</taxon>
        <taxon>Daphniidae</taxon>
        <taxon>Daphnia</taxon>
    </lineage>
</organism>
<sequence length="108" mass="12100">MAAVTEDKPNHHFISITLSSSLRLRSKRRFAHFPTTHLTKLNRMHNVHLCPAARPYGGDIFSATMTVVVITEGHHNAEKCSPTFSRFTQQQTCSGSRNRMNCSSLCIA</sequence>
<reference evidence="1 2" key="1">
    <citation type="journal article" date="2023" name="Nucleic Acids Res.">
        <title>The hologenome of Daphnia magna reveals possible DNA methylation and microbiome-mediated evolution of the host genome.</title>
        <authorList>
            <person name="Chaturvedi A."/>
            <person name="Li X."/>
            <person name="Dhandapani V."/>
            <person name="Marshall H."/>
            <person name="Kissane S."/>
            <person name="Cuenca-Cambronero M."/>
            <person name="Asole G."/>
            <person name="Calvet F."/>
            <person name="Ruiz-Romero M."/>
            <person name="Marangio P."/>
            <person name="Guigo R."/>
            <person name="Rago D."/>
            <person name="Mirbahai L."/>
            <person name="Eastwood N."/>
            <person name="Colbourne J.K."/>
            <person name="Zhou J."/>
            <person name="Mallon E."/>
            <person name="Orsini L."/>
        </authorList>
    </citation>
    <scope>NUCLEOTIDE SEQUENCE [LARGE SCALE GENOMIC DNA]</scope>
    <source>
        <strain evidence="1">LRV0_1</strain>
    </source>
</reference>